<proteinExistence type="predicted"/>
<dbReference type="OrthoDB" id="7800844at2"/>
<dbReference type="PANTHER" id="PTHR32309">
    <property type="entry name" value="TYROSINE-PROTEIN KINASE"/>
    <property type="match status" value="1"/>
</dbReference>
<keyword evidence="2" id="KW-1133">Transmembrane helix</keyword>
<keyword evidence="3" id="KW-0813">Transport</keyword>
<dbReference type="AlphaFoldDB" id="A0A4R6A572"/>
<dbReference type="Proteomes" id="UP000295701">
    <property type="component" value="Unassembled WGS sequence"/>
</dbReference>
<keyword evidence="2" id="KW-0812">Transmembrane</keyword>
<dbReference type="InterPro" id="IPR050445">
    <property type="entry name" value="Bact_polysacc_biosynth/exp"/>
</dbReference>
<feature type="coiled-coil region" evidence="1">
    <location>
        <begin position="175"/>
        <end position="202"/>
    </location>
</feature>
<sequence>MRMRHWGVAGAFVAMVVLPFVVVVFYLFAIAVDQYSSTTGFTVRQEEGTAASQLMGGLAQITGGTVGTDGNILFEFIQSQQMVRDVNDELDLVSHYTSKYDEDPYFAMAPDDNIEALVDYWNSMVLTTFDEGTGLIEIRVLAFEPQMAQDIARAIVARSQEMINNLNQQAREDAMSYARADLDEAVERLKEARQRLTDFRTRTQIVDPQADISGRMGVLNNLQQQLAEALIEFDLLGGANTDGDPRSANAQRRIDVIQNRIAEERISLSSDGAGIPGSSDYPALIAEYEGLVVDREFAEETYRAALAALDSARAEASRKSRYLATYIEPTLAEESQYPRRFVQSAITGGFLFLLWAIASLVYYSIRDRG</sequence>
<feature type="transmembrane region" description="Helical" evidence="2">
    <location>
        <begin position="7"/>
        <end position="29"/>
    </location>
</feature>
<evidence type="ECO:0000313" key="3">
    <source>
        <dbReference type="EMBL" id="TDL76266.1"/>
    </source>
</evidence>
<comment type="caution">
    <text evidence="3">The sequence shown here is derived from an EMBL/GenBank/DDBJ whole genome shotgun (WGS) entry which is preliminary data.</text>
</comment>
<evidence type="ECO:0000256" key="1">
    <source>
        <dbReference type="SAM" id="Coils"/>
    </source>
</evidence>
<keyword evidence="1" id="KW-0175">Coiled coil</keyword>
<dbReference type="GO" id="GO:0004713">
    <property type="term" value="F:protein tyrosine kinase activity"/>
    <property type="evidence" value="ECO:0007669"/>
    <property type="project" value="TreeGrafter"/>
</dbReference>
<accession>A0A4R6A572</accession>
<evidence type="ECO:0000256" key="2">
    <source>
        <dbReference type="SAM" id="Phobius"/>
    </source>
</evidence>
<keyword evidence="3" id="KW-0762">Sugar transport</keyword>
<reference evidence="3 4" key="1">
    <citation type="submission" date="2019-03" db="EMBL/GenBank/DDBJ databases">
        <title>Primorskyibacter sp. SS33 isolated from sediments.</title>
        <authorList>
            <person name="Xunke S."/>
        </authorList>
    </citation>
    <scope>NUCLEOTIDE SEQUENCE [LARGE SCALE GENOMIC DNA]</scope>
    <source>
        <strain evidence="3 4">SS33</strain>
    </source>
</reference>
<dbReference type="EMBL" id="SNAA01000018">
    <property type="protein sequence ID" value="TDL76266.1"/>
    <property type="molecule type" value="Genomic_DNA"/>
</dbReference>
<feature type="transmembrane region" description="Helical" evidence="2">
    <location>
        <begin position="345"/>
        <end position="365"/>
    </location>
</feature>
<dbReference type="PANTHER" id="PTHR32309:SF13">
    <property type="entry name" value="FERRIC ENTEROBACTIN TRANSPORT PROTEIN FEPE"/>
    <property type="match status" value="1"/>
</dbReference>
<keyword evidence="4" id="KW-1185">Reference proteome</keyword>
<evidence type="ECO:0000313" key="4">
    <source>
        <dbReference type="Proteomes" id="UP000295701"/>
    </source>
</evidence>
<protein>
    <submittedName>
        <fullName evidence="3">Sugar transporter</fullName>
    </submittedName>
</protein>
<dbReference type="GO" id="GO:0005886">
    <property type="term" value="C:plasma membrane"/>
    <property type="evidence" value="ECO:0007669"/>
    <property type="project" value="TreeGrafter"/>
</dbReference>
<gene>
    <name evidence="3" type="ORF">E2L08_14080</name>
</gene>
<keyword evidence="2" id="KW-0472">Membrane</keyword>
<name>A0A4R6A572_9RHOB</name>
<organism evidence="3 4">
    <name type="scientific">Palleronia sediminis</name>
    <dbReference type="NCBI Taxonomy" id="2547833"/>
    <lineage>
        <taxon>Bacteria</taxon>
        <taxon>Pseudomonadati</taxon>
        <taxon>Pseudomonadota</taxon>
        <taxon>Alphaproteobacteria</taxon>
        <taxon>Rhodobacterales</taxon>
        <taxon>Roseobacteraceae</taxon>
        <taxon>Palleronia</taxon>
    </lineage>
</organism>